<evidence type="ECO:0000313" key="1">
    <source>
        <dbReference type="Proteomes" id="UP000887565"/>
    </source>
</evidence>
<dbReference type="AlphaFoldDB" id="A0A915J345"/>
<protein>
    <submittedName>
        <fullName evidence="2">Uncharacterized protein</fullName>
    </submittedName>
</protein>
<sequence length="76" mass="8649">MTLKITQAAQSEVPKYIKDLLKFKATMLIDLKNTIEKCRFNDLPSPYVCFNAMLDALRPLTVIDVAGDHTENQNHL</sequence>
<dbReference type="WBParaSite" id="nRc.2.0.1.t20887-RA">
    <property type="protein sequence ID" value="nRc.2.0.1.t20887-RA"/>
    <property type="gene ID" value="nRc.2.0.1.g20887"/>
</dbReference>
<evidence type="ECO:0000313" key="2">
    <source>
        <dbReference type="WBParaSite" id="nRc.2.0.1.t20887-RA"/>
    </source>
</evidence>
<keyword evidence="1" id="KW-1185">Reference proteome</keyword>
<accession>A0A915J345</accession>
<organism evidence="1 2">
    <name type="scientific">Romanomermis culicivorax</name>
    <name type="common">Nematode worm</name>
    <dbReference type="NCBI Taxonomy" id="13658"/>
    <lineage>
        <taxon>Eukaryota</taxon>
        <taxon>Metazoa</taxon>
        <taxon>Ecdysozoa</taxon>
        <taxon>Nematoda</taxon>
        <taxon>Enoplea</taxon>
        <taxon>Dorylaimia</taxon>
        <taxon>Mermithida</taxon>
        <taxon>Mermithoidea</taxon>
        <taxon>Mermithidae</taxon>
        <taxon>Romanomermis</taxon>
    </lineage>
</organism>
<name>A0A915J345_ROMCU</name>
<dbReference type="Proteomes" id="UP000887565">
    <property type="component" value="Unplaced"/>
</dbReference>
<reference evidence="2" key="1">
    <citation type="submission" date="2022-11" db="UniProtKB">
        <authorList>
            <consortium name="WormBaseParasite"/>
        </authorList>
    </citation>
    <scope>IDENTIFICATION</scope>
</reference>
<proteinExistence type="predicted"/>